<dbReference type="EMBL" id="MU273627">
    <property type="protein sequence ID" value="KAI0030331.1"/>
    <property type="molecule type" value="Genomic_DNA"/>
</dbReference>
<reference evidence="1" key="1">
    <citation type="submission" date="2021-02" db="EMBL/GenBank/DDBJ databases">
        <authorList>
            <consortium name="DOE Joint Genome Institute"/>
            <person name="Ahrendt S."/>
            <person name="Looney B.P."/>
            <person name="Miyauchi S."/>
            <person name="Morin E."/>
            <person name="Drula E."/>
            <person name="Courty P.E."/>
            <person name="Chicoki N."/>
            <person name="Fauchery L."/>
            <person name="Kohler A."/>
            <person name="Kuo A."/>
            <person name="Labutti K."/>
            <person name="Pangilinan J."/>
            <person name="Lipzen A."/>
            <person name="Riley R."/>
            <person name="Andreopoulos W."/>
            <person name="He G."/>
            <person name="Johnson J."/>
            <person name="Barry K.W."/>
            <person name="Grigoriev I.V."/>
            <person name="Nagy L."/>
            <person name="Hibbett D."/>
            <person name="Henrissat B."/>
            <person name="Matheny P.B."/>
            <person name="Labbe J."/>
            <person name="Martin F."/>
        </authorList>
    </citation>
    <scope>NUCLEOTIDE SEQUENCE</scope>
    <source>
        <strain evidence="1">EC-137</strain>
    </source>
</reference>
<evidence type="ECO:0000313" key="2">
    <source>
        <dbReference type="Proteomes" id="UP000814128"/>
    </source>
</evidence>
<gene>
    <name evidence="1" type="ORF">K488DRAFT_54464</name>
</gene>
<proteinExistence type="predicted"/>
<protein>
    <submittedName>
        <fullName evidence="1">Alcohol oxidase</fullName>
    </submittedName>
</protein>
<reference evidence="1" key="2">
    <citation type="journal article" date="2022" name="New Phytol.">
        <title>Evolutionary transition to the ectomycorrhizal habit in the genomes of a hyperdiverse lineage of mushroom-forming fungi.</title>
        <authorList>
            <person name="Looney B."/>
            <person name="Miyauchi S."/>
            <person name="Morin E."/>
            <person name="Drula E."/>
            <person name="Courty P.E."/>
            <person name="Kohler A."/>
            <person name="Kuo A."/>
            <person name="LaButti K."/>
            <person name="Pangilinan J."/>
            <person name="Lipzen A."/>
            <person name="Riley R."/>
            <person name="Andreopoulos W."/>
            <person name="He G."/>
            <person name="Johnson J."/>
            <person name="Nolan M."/>
            <person name="Tritt A."/>
            <person name="Barry K.W."/>
            <person name="Grigoriev I.V."/>
            <person name="Nagy L.G."/>
            <person name="Hibbett D."/>
            <person name="Henrissat B."/>
            <person name="Matheny P.B."/>
            <person name="Labbe J."/>
            <person name="Martin F.M."/>
        </authorList>
    </citation>
    <scope>NUCLEOTIDE SEQUENCE</scope>
    <source>
        <strain evidence="1">EC-137</strain>
    </source>
</reference>
<comment type="caution">
    <text evidence="1">The sequence shown here is derived from an EMBL/GenBank/DDBJ whole genome shotgun (WGS) entry which is preliminary data.</text>
</comment>
<evidence type="ECO:0000313" key="1">
    <source>
        <dbReference type="EMBL" id="KAI0030331.1"/>
    </source>
</evidence>
<name>A0ACB8QFF7_9AGAM</name>
<keyword evidence="2" id="KW-1185">Reference proteome</keyword>
<sequence>MDSRLATVEQVSHRDFDYIIVGGGTAGLVLANRLSEDPSKTVLVLEAGGAHFDDPTIKSPASFGKTFGDAEYDWLLNTTPQEHSDGVSYYWARGKGLGGSSGVNIFNWERPSKEDINIWEELGNPGWNWKNYLRYSMRSERFIPPTDEEVEEEGLTYDMNIHGTDGPVVVAFPNTRSGFDLDFAETLGKHGFKKLIDPLSGSRDGVGFELTTINPATNTRSYSSEAYLEPILGRSNLSVLIQAFVTKITSSVSEGELIASGVEFIVDGKIYWVGAKAEVILSAGAIKSPQVLELSGIGDPAILNRLGIEVKLDLPSVGTNVQDHLLCGVSYELTDEAAAKFITLDPVVNSAQPEEGAEVHEKGGDSTVAWIAIGTNTLLAATTLDRAKDIQALAPKSGDALGLTEQYMIQHRCLDAPALEIALYPGFLSSPNLPTPGKKHISLCASFNRPFSRGTIHAASSNPLVNPEINPHYFQEKFDEECYVEQIKFMPREVNPGPDITDDNLIPWLRKSMGSMFHVIGSTAMLPREKGGVVDSQLRVYGTRNLRVVDLGVVPLHFAAHPQATVYAIAEQGRNPFCLC</sequence>
<dbReference type="Proteomes" id="UP000814128">
    <property type="component" value="Unassembled WGS sequence"/>
</dbReference>
<accession>A0ACB8QFF7</accession>
<organism evidence="1 2">
    <name type="scientific">Vararia minispora EC-137</name>
    <dbReference type="NCBI Taxonomy" id="1314806"/>
    <lineage>
        <taxon>Eukaryota</taxon>
        <taxon>Fungi</taxon>
        <taxon>Dikarya</taxon>
        <taxon>Basidiomycota</taxon>
        <taxon>Agaricomycotina</taxon>
        <taxon>Agaricomycetes</taxon>
        <taxon>Russulales</taxon>
        <taxon>Lachnocladiaceae</taxon>
        <taxon>Vararia</taxon>
    </lineage>
</organism>